<feature type="compositionally biased region" description="Low complexity" evidence="1">
    <location>
        <begin position="85"/>
        <end position="96"/>
    </location>
</feature>
<evidence type="ECO:0000256" key="1">
    <source>
        <dbReference type="SAM" id="MobiDB-lite"/>
    </source>
</evidence>
<feature type="region of interest" description="Disordered" evidence="1">
    <location>
        <begin position="20"/>
        <end position="105"/>
    </location>
</feature>
<keyword evidence="3" id="KW-1185">Reference proteome</keyword>
<protein>
    <submittedName>
        <fullName evidence="2">Uncharacterized protein</fullName>
    </submittedName>
</protein>
<name>A0AAD5LPM0_PYTIN</name>
<gene>
    <name evidence="2" type="ORF">P43SY_012060</name>
</gene>
<dbReference type="Proteomes" id="UP001209570">
    <property type="component" value="Unassembled WGS sequence"/>
</dbReference>
<organism evidence="2 3">
    <name type="scientific">Pythium insidiosum</name>
    <name type="common">Pythiosis disease agent</name>
    <dbReference type="NCBI Taxonomy" id="114742"/>
    <lineage>
        <taxon>Eukaryota</taxon>
        <taxon>Sar</taxon>
        <taxon>Stramenopiles</taxon>
        <taxon>Oomycota</taxon>
        <taxon>Peronosporomycetes</taxon>
        <taxon>Pythiales</taxon>
        <taxon>Pythiaceae</taxon>
        <taxon>Pythium</taxon>
    </lineage>
</organism>
<feature type="compositionally biased region" description="Low complexity" evidence="1">
    <location>
        <begin position="48"/>
        <end position="59"/>
    </location>
</feature>
<proteinExistence type="predicted"/>
<accession>A0AAD5LPM0</accession>
<reference evidence="2" key="1">
    <citation type="submission" date="2021-12" db="EMBL/GenBank/DDBJ databases">
        <title>Prjna785345.</title>
        <authorList>
            <person name="Rujirawat T."/>
            <person name="Krajaejun T."/>
        </authorList>
    </citation>
    <scope>NUCLEOTIDE SEQUENCE</scope>
    <source>
        <strain evidence="2">Pi057C3</strain>
    </source>
</reference>
<evidence type="ECO:0000313" key="3">
    <source>
        <dbReference type="Proteomes" id="UP001209570"/>
    </source>
</evidence>
<dbReference type="AlphaFoldDB" id="A0AAD5LPM0"/>
<sequence>MHPDSVFAICQDGVLTCYKDDGIPDKPRQTTPCVAPDPGHCGSPADGSTSSAPSLSPSPTVTPAPTPAKSSPADGSAEIERVTDAPRSAADSADASGGVNPSALVAGGNHFLHAHVAI</sequence>
<comment type="caution">
    <text evidence="2">The sequence shown here is derived from an EMBL/GenBank/DDBJ whole genome shotgun (WGS) entry which is preliminary data.</text>
</comment>
<evidence type="ECO:0000313" key="2">
    <source>
        <dbReference type="EMBL" id="KAJ0388603.1"/>
    </source>
</evidence>
<dbReference type="EMBL" id="JAKCXM010008051">
    <property type="protein sequence ID" value="KAJ0388603.1"/>
    <property type="molecule type" value="Genomic_DNA"/>
</dbReference>